<accession>I0Z2W8</accession>
<dbReference type="RefSeq" id="XP_005649531.1">
    <property type="nucleotide sequence ID" value="XM_005649474.1"/>
</dbReference>
<dbReference type="EMBL" id="AGSI01000004">
    <property type="protein sequence ID" value="EIE24987.1"/>
    <property type="molecule type" value="Genomic_DNA"/>
</dbReference>
<evidence type="ECO:0000313" key="4">
    <source>
        <dbReference type="EMBL" id="EIE24987.1"/>
    </source>
</evidence>
<dbReference type="Gene3D" id="3.30.300.30">
    <property type="match status" value="1"/>
</dbReference>
<dbReference type="PANTHER" id="PTHR43201">
    <property type="entry name" value="ACYL-COA SYNTHETASE"/>
    <property type="match status" value="1"/>
</dbReference>
<feature type="non-terminal residue" evidence="4">
    <location>
        <position position="1"/>
    </location>
</feature>
<dbReference type="STRING" id="574566.I0Z2W8"/>
<dbReference type="GeneID" id="17042988"/>
<keyword evidence="5" id="KW-1185">Reference proteome</keyword>
<gene>
    <name evidence="4" type="ORF">COCSUDRAFT_1836</name>
</gene>
<evidence type="ECO:0000256" key="1">
    <source>
        <dbReference type="ARBA" id="ARBA00006432"/>
    </source>
</evidence>
<dbReference type="KEGG" id="csl:COCSUDRAFT_1836"/>
<comment type="similarity">
    <text evidence="1">Belongs to the ATP-dependent AMP-binding enzyme family.</text>
</comment>
<evidence type="ECO:0000259" key="2">
    <source>
        <dbReference type="Pfam" id="PF00501"/>
    </source>
</evidence>
<dbReference type="SUPFAM" id="SSF56801">
    <property type="entry name" value="Acetyl-CoA synthetase-like"/>
    <property type="match status" value="1"/>
</dbReference>
<feature type="domain" description="AMP-dependent synthetase/ligase" evidence="2">
    <location>
        <begin position="6"/>
        <end position="331"/>
    </location>
</feature>
<sequence>GSCGSPRVAIMAVPGREYVEGTWGTWFAKGTAVPLCLSHPAKEVQYVLEDAKASVLLTTPDLADRMDPIARAAGAHLHVMRQEDDNLPQVNFTSQGLEELAADWSDRDDALIVYTSGTTGRPKGALHTHGNLSAQIRALTTSWEWSEEDRILHTLPLHHVHGIINALYCAHASGAAVEFLPKFSPGEVWQRLMLITFCANLQREEDPVTVFMGVPTMYSYLLSHYASMSPSEQEAARKAAARLRLTVSGSAACPLPVIHQWHELSGQWLLERYGMTETNMMLSNLYRGERRPGSVGLPLPGVEVRAPNEYPDAVEGPGELRARGPNIFKEYINKPEATAEAFDEDGWFRTGDTAVLEGTPPYWRILGRTSVDIIKSGGYKVSALAVENALLAHSRIRECAVLGLPHDSLGEAIAVVIACEGAPVTLEEIETWLRERLPPYQIPRTLKIVENIPRNAMGKINKRELRREL</sequence>
<dbReference type="InterPro" id="IPR000873">
    <property type="entry name" value="AMP-dep_synth/lig_dom"/>
</dbReference>
<organism evidence="4 5">
    <name type="scientific">Coccomyxa subellipsoidea (strain C-169)</name>
    <name type="common">Green microalga</name>
    <dbReference type="NCBI Taxonomy" id="574566"/>
    <lineage>
        <taxon>Eukaryota</taxon>
        <taxon>Viridiplantae</taxon>
        <taxon>Chlorophyta</taxon>
        <taxon>core chlorophytes</taxon>
        <taxon>Trebouxiophyceae</taxon>
        <taxon>Trebouxiophyceae incertae sedis</taxon>
        <taxon>Coccomyxaceae</taxon>
        <taxon>Coccomyxa</taxon>
        <taxon>Coccomyxa subellipsoidea</taxon>
    </lineage>
</organism>
<dbReference type="Proteomes" id="UP000007264">
    <property type="component" value="Unassembled WGS sequence"/>
</dbReference>
<dbReference type="OrthoDB" id="2962993at2759"/>
<dbReference type="InterPro" id="IPR025110">
    <property type="entry name" value="AMP-bd_C"/>
</dbReference>
<dbReference type="CDD" id="cd05941">
    <property type="entry name" value="MCS"/>
    <property type="match status" value="1"/>
</dbReference>
<dbReference type="InterPro" id="IPR042099">
    <property type="entry name" value="ANL_N_sf"/>
</dbReference>
<dbReference type="InterPro" id="IPR020845">
    <property type="entry name" value="AMP-binding_CS"/>
</dbReference>
<protein>
    <submittedName>
        <fullName evidence="4">Acetyl-CoA synthetase-like protein</fullName>
    </submittedName>
</protein>
<dbReference type="PROSITE" id="PS00455">
    <property type="entry name" value="AMP_BINDING"/>
    <property type="match status" value="1"/>
</dbReference>
<dbReference type="AlphaFoldDB" id="I0Z2W8"/>
<comment type="caution">
    <text evidence="4">The sequence shown here is derived from an EMBL/GenBank/DDBJ whole genome shotgun (WGS) entry which is preliminary data.</text>
</comment>
<reference evidence="4 5" key="1">
    <citation type="journal article" date="2012" name="Genome Biol.">
        <title>The genome of the polar eukaryotic microalga coccomyxa subellipsoidea reveals traits of cold adaptation.</title>
        <authorList>
            <person name="Blanc G."/>
            <person name="Agarkova I."/>
            <person name="Grimwood J."/>
            <person name="Kuo A."/>
            <person name="Brueggeman A."/>
            <person name="Dunigan D."/>
            <person name="Gurnon J."/>
            <person name="Ladunga I."/>
            <person name="Lindquist E."/>
            <person name="Lucas S."/>
            <person name="Pangilinan J."/>
            <person name="Proschold T."/>
            <person name="Salamov A."/>
            <person name="Schmutz J."/>
            <person name="Weeks D."/>
            <person name="Yamada T."/>
            <person name="Claverie J.M."/>
            <person name="Grigoriev I."/>
            <person name="Van Etten J."/>
            <person name="Lomsadze A."/>
            <person name="Borodovsky M."/>
        </authorList>
    </citation>
    <scope>NUCLEOTIDE SEQUENCE [LARGE SCALE GENOMIC DNA]</scope>
    <source>
        <strain evidence="4 5">C-169</strain>
    </source>
</reference>
<proteinExistence type="inferred from homology"/>
<dbReference type="GO" id="GO:0031956">
    <property type="term" value="F:medium-chain fatty acid-CoA ligase activity"/>
    <property type="evidence" value="ECO:0007669"/>
    <property type="project" value="TreeGrafter"/>
</dbReference>
<evidence type="ECO:0000313" key="5">
    <source>
        <dbReference type="Proteomes" id="UP000007264"/>
    </source>
</evidence>
<feature type="domain" description="AMP-binding enzyme C-terminal" evidence="3">
    <location>
        <begin position="386"/>
        <end position="459"/>
    </location>
</feature>
<dbReference type="PANTHER" id="PTHR43201:SF8">
    <property type="entry name" value="ACYL-COA SYNTHETASE FAMILY MEMBER 3"/>
    <property type="match status" value="1"/>
</dbReference>
<dbReference type="Pfam" id="PF00501">
    <property type="entry name" value="AMP-binding"/>
    <property type="match status" value="1"/>
</dbReference>
<dbReference type="eggNOG" id="KOG1176">
    <property type="taxonomic scope" value="Eukaryota"/>
</dbReference>
<dbReference type="Gene3D" id="3.40.50.12780">
    <property type="entry name" value="N-terminal domain of ligase-like"/>
    <property type="match status" value="1"/>
</dbReference>
<dbReference type="Pfam" id="PF13193">
    <property type="entry name" value="AMP-binding_C"/>
    <property type="match status" value="1"/>
</dbReference>
<feature type="non-terminal residue" evidence="4">
    <location>
        <position position="469"/>
    </location>
</feature>
<dbReference type="InterPro" id="IPR045851">
    <property type="entry name" value="AMP-bd_C_sf"/>
</dbReference>
<evidence type="ECO:0000259" key="3">
    <source>
        <dbReference type="Pfam" id="PF13193"/>
    </source>
</evidence>
<name>I0Z2W8_COCSC</name>
<dbReference type="GO" id="GO:0006631">
    <property type="term" value="P:fatty acid metabolic process"/>
    <property type="evidence" value="ECO:0007669"/>
    <property type="project" value="TreeGrafter"/>
</dbReference>